<dbReference type="OrthoDB" id="3202607at2759"/>
<proteinExistence type="predicted"/>
<reference evidence="1 2" key="1">
    <citation type="journal article" date="2020" name="ISME J.">
        <title>Uncovering the hidden diversity of litter-decomposition mechanisms in mushroom-forming fungi.</title>
        <authorList>
            <person name="Floudas D."/>
            <person name="Bentzer J."/>
            <person name="Ahren D."/>
            <person name="Johansson T."/>
            <person name="Persson P."/>
            <person name="Tunlid A."/>
        </authorList>
    </citation>
    <scope>NUCLEOTIDE SEQUENCE [LARGE SCALE GENOMIC DNA]</scope>
    <source>
        <strain evidence="1 2">CBS 406.79</strain>
    </source>
</reference>
<keyword evidence="2" id="KW-1185">Reference proteome</keyword>
<dbReference type="AlphaFoldDB" id="A0A8H5CBI2"/>
<dbReference type="Proteomes" id="UP000518752">
    <property type="component" value="Unassembled WGS sequence"/>
</dbReference>
<sequence length="413" mass="45938">MQRTSRAIEAAARDHVGELKKRAIENALRATAIAVDSLDMASLPVSATGWTGNPKFQLPGGLLRVWRALDLLTGSVGFRFLDWDGITSVVIVGCRDRIVAVLGGIPPGAAEDKWSSVVRDAEGAIEACYAQSTFEEKEREGRRGEFASRTFGFGFGFGNGRPKPMNYKISGSGKQAVAKNKEAVDKLISNDDGIRALSGFTNDLFNCFGHKLYMEYKDAVEELVEKQPELARNFPSTVFAAATVNFGPRSFSPPHMDSDNRADGWCADTALGNFDPDKGGHLVLWDLQLVIRFPPGSSVLFPSALITHSTLPIQPHETRYAFIQYTSGGLFRWRANGFKTDADWLKKASPAEVLDREAARRRRWKTALQKFTRWNDLRFGDWKGLRRSKAGLDDCSDLLELESEEDVKRLRDR</sequence>
<protein>
    <submittedName>
        <fullName evidence="1">Uncharacterized protein</fullName>
    </submittedName>
</protein>
<evidence type="ECO:0000313" key="2">
    <source>
        <dbReference type="Proteomes" id="UP000518752"/>
    </source>
</evidence>
<evidence type="ECO:0000313" key="1">
    <source>
        <dbReference type="EMBL" id="KAF5338777.1"/>
    </source>
</evidence>
<gene>
    <name evidence="1" type="ORF">D9757_014992</name>
</gene>
<dbReference type="EMBL" id="JAACJN010000567">
    <property type="protein sequence ID" value="KAF5338777.1"/>
    <property type="molecule type" value="Genomic_DNA"/>
</dbReference>
<accession>A0A8H5CBI2</accession>
<name>A0A8H5CBI2_9AGAR</name>
<organism evidence="1 2">
    <name type="scientific">Collybiopsis confluens</name>
    <dbReference type="NCBI Taxonomy" id="2823264"/>
    <lineage>
        <taxon>Eukaryota</taxon>
        <taxon>Fungi</taxon>
        <taxon>Dikarya</taxon>
        <taxon>Basidiomycota</taxon>
        <taxon>Agaricomycotina</taxon>
        <taxon>Agaricomycetes</taxon>
        <taxon>Agaricomycetidae</taxon>
        <taxon>Agaricales</taxon>
        <taxon>Marasmiineae</taxon>
        <taxon>Omphalotaceae</taxon>
        <taxon>Collybiopsis</taxon>
    </lineage>
</organism>
<dbReference type="Gene3D" id="3.60.130.30">
    <property type="match status" value="1"/>
</dbReference>
<comment type="caution">
    <text evidence="1">The sequence shown here is derived from an EMBL/GenBank/DDBJ whole genome shotgun (WGS) entry which is preliminary data.</text>
</comment>